<keyword evidence="3" id="KW-0862">Zinc</keyword>
<keyword evidence="2" id="KW-0479">Metal-binding</keyword>
<evidence type="ECO:0000256" key="3">
    <source>
        <dbReference type="ARBA" id="ARBA00022833"/>
    </source>
</evidence>
<sequence length="230" mass="24543">MAVEQIPSTMRAATFGKAGSISIQEIPVPEINPDEILVKLAGTSLCGSDLVPFMGYLGEKTEELAAGHEGVGIVAKGVLVSPLRPEEGKGELGIQFCAYHTILTSQLDRALALYVDVLGGTVIHQAKNAVRGIHSTYVQLVDAVYEFGVPDSGAGHAQMSFNERKSASEDVYHALTFKVKDITSVKEQLLGQGLRILSEGPKLLILDPEDGLGIPWGFTSHAVPGDSRYD</sequence>
<reference evidence="4" key="2">
    <citation type="journal article" date="2023" name="IMA Fungus">
        <title>Comparative genomic study of the Penicillium genus elucidates a diverse pangenome and 15 lateral gene transfer events.</title>
        <authorList>
            <person name="Petersen C."/>
            <person name="Sorensen T."/>
            <person name="Nielsen M.R."/>
            <person name="Sondergaard T.E."/>
            <person name="Sorensen J.L."/>
            <person name="Fitzpatrick D.A."/>
            <person name="Frisvad J.C."/>
            <person name="Nielsen K.L."/>
        </authorList>
    </citation>
    <scope>NUCLEOTIDE SEQUENCE</scope>
    <source>
        <strain evidence="4">IBT 19713</strain>
    </source>
</reference>
<dbReference type="GeneID" id="83201072"/>
<keyword evidence="5" id="KW-1185">Reference proteome</keyword>
<accession>A0A9W9P8I2</accession>
<dbReference type="EMBL" id="JAPQKS010000003">
    <property type="protein sequence ID" value="KAJ5239853.1"/>
    <property type="molecule type" value="Genomic_DNA"/>
</dbReference>
<dbReference type="PANTHER" id="PTHR42813">
    <property type="entry name" value="ZINC-TYPE ALCOHOL DEHYDROGENASE-LIKE"/>
    <property type="match status" value="1"/>
</dbReference>
<gene>
    <name evidence="4" type="ORF">N7468_004472</name>
</gene>
<dbReference type="GO" id="GO:0046872">
    <property type="term" value="F:metal ion binding"/>
    <property type="evidence" value="ECO:0007669"/>
    <property type="project" value="UniProtKB-KW"/>
</dbReference>
<dbReference type="OrthoDB" id="5330508at2759"/>
<name>A0A9W9P8I2_9EURO</name>
<organism evidence="4 5">
    <name type="scientific">Penicillium chermesinum</name>
    <dbReference type="NCBI Taxonomy" id="63820"/>
    <lineage>
        <taxon>Eukaryota</taxon>
        <taxon>Fungi</taxon>
        <taxon>Dikarya</taxon>
        <taxon>Ascomycota</taxon>
        <taxon>Pezizomycotina</taxon>
        <taxon>Eurotiomycetes</taxon>
        <taxon>Eurotiomycetidae</taxon>
        <taxon>Eurotiales</taxon>
        <taxon>Aspergillaceae</taxon>
        <taxon>Penicillium</taxon>
    </lineage>
</organism>
<dbReference type="SUPFAM" id="SSF50129">
    <property type="entry name" value="GroES-like"/>
    <property type="match status" value="1"/>
</dbReference>
<evidence type="ECO:0000313" key="5">
    <source>
        <dbReference type="Proteomes" id="UP001150941"/>
    </source>
</evidence>
<dbReference type="Gene3D" id="3.90.180.10">
    <property type="entry name" value="Medium-chain alcohol dehydrogenases, catalytic domain"/>
    <property type="match status" value="1"/>
</dbReference>
<comment type="cofactor">
    <cofactor evidence="1">
        <name>Zn(2+)</name>
        <dbReference type="ChEBI" id="CHEBI:29105"/>
    </cofactor>
</comment>
<dbReference type="InterPro" id="IPR011032">
    <property type="entry name" value="GroES-like_sf"/>
</dbReference>
<dbReference type="SUPFAM" id="SSF54593">
    <property type="entry name" value="Glyoxalase/Bleomycin resistance protein/Dihydroxybiphenyl dioxygenase"/>
    <property type="match status" value="1"/>
</dbReference>
<dbReference type="Proteomes" id="UP001150941">
    <property type="component" value="Unassembled WGS sequence"/>
</dbReference>
<reference evidence="4" key="1">
    <citation type="submission" date="2022-11" db="EMBL/GenBank/DDBJ databases">
        <authorList>
            <person name="Petersen C."/>
        </authorList>
    </citation>
    <scope>NUCLEOTIDE SEQUENCE</scope>
    <source>
        <strain evidence="4">IBT 19713</strain>
    </source>
</reference>
<evidence type="ECO:0000313" key="4">
    <source>
        <dbReference type="EMBL" id="KAJ5239853.1"/>
    </source>
</evidence>
<dbReference type="Gene3D" id="3.10.180.10">
    <property type="entry name" value="2,3-Dihydroxybiphenyl 1,2-Dioxygenase, domain 1"/>
    <property type="match status" value="1"/>
</dbReference>
<evidence type="ECO:0000256" key="1">
    <source>
        <dbReference type="ARBA" id="ARBA00001947"/>
    </source>
</evidence>
<protein>
    <submittedName>
        <fullName evidence="4">Uncharacterized protein</fullName>
    </submittedName>
</protein>
<dbReference type="RefSeq" id="XP_058332772.1">
    <property type="nucleotide sequence ID" value="XM_058473769.1"/>
</dbReference>
<evidence type="ECO:0000256" key="2">
    <source>
        <dbReference type="ARBA" id="ARBA00022723"/>
    </source>
</evidence>
<comment type="caution">
    <text evidence="4">The sequence shown here is derived from an EMBL/GenBank/DDBJ whole genome shotgun (WGS) entry which is preliminary data.</text>
</comment>
<dbReference type="AlphaFoldDB" id="A0A9W9P8I2"/>
<dbReference type="InterPro" id="IPR029068">
    <property type="entry name" value="Glyas_Bleomycin-R_OHBP_Dase"/>
</dbReference>
<proteinExistence type="predicted"/>